<evidence type="ECO:0000313" key="1">
    <source>
        <dbReference type="EMBL" id="MDQ0229402.1"/>
    </source>
</evidence>
<dbReference type="InterPro" id="IPR018247">
    <property type="entry name" value="EF_Hand_1_Ca_BS"/>
</dbReference>
<gene>
    <name evidence="1" type="ORF">J2S19_000653</name>
</gene>
<keyword evidence="2" id="KW-1185">Reference proteome</keyword>
<evidence type="ECO:0008006" key="3">
    <source>
        <dbReference type="Google" id="ProtNLM"/>
    </source>
</evidence>
<reference evidence="1 2" key="1">
    <citation type="submission" date="2023-07" db="EMBL/GenBank/DDBJ databases">
        <title>Genomic Encyclopedia of Type Strains, Phase IV (KMG-IV): sequencing the most valuable type-strain genomes for metagenomic binning, comparative biology and taxonomic classification.</title>
        <authorList>
            <person name="Goeker M."/>
        </authorList>
    </citation>
    <scope>NUCLEOTIDE SEQUENCE [LARGE SCALE GENOMIC DNA]</scope>
    <source>
        <strain evidence="1 2">DSM 29005</strain>
    </source>
</reference>
<dbReference type="InterPro" id="IPR046169">
    <property type="entry name" value="DUF6171"/>
</dbReference>
<dbReference type="RefSeq" id="WP_307337042.1">
    <property type="nucleotide sequence ID" value="NZ_JAUSUD010000002.1"/>
</dbReference>
<protein>
    <recommendedName>
        <fullName evidence="3">EF-hand domain-containing protein</fullName>
    </recommendedName>
</protein>
<dbReference type="Proteomes" id="UP001234495">
    <property type="component" value="Unassembled WGS sequence"/>
</dbReference>
<name>A0ABT9ZC40_9BACI</name>
<organism evidence="1 2">
    <name type="scientific">Metabacillus malikii</name>
    <dbReference type="NCBI Taxonomy" id="1504265"/>
    <lineage>
        <taxon>Bacteria</taxon>
        <taxon>Bacillati</taxon>
        <taxon>Bacillota</taxon>
        <taxon>Bacilli</taxon>
        <taxon>Bacillales</taxon>
        <taxon>Bacillaceae</taxon>
        <taxon>Metabacillus</taxon>
    </lineage>
</organism>
<accession>A0ABT9ZC40</accession>
<proteinExistence type="predicted"/>
<dbReference type="EMBL" id="JAUSUD010000002">
    <property type="protein sequence ID" value="MDQ0229402.1"/>
    <property type="molecule type" value="Genomic_DNA"/>
</dbReference>
<comment type="caution">
    <text evidence="1">The sequence shown here is derived from an EMBL/GenBank/DDBJ whole genome shotgun (WGS) entry which is preliminary data.</text>
</comment>
<dbReference type="Pfam" id="PF19668">
    <property type="entry name" value="DUF6171"/>
    <property type="match status" value="1"/>
</dbReference>
<sequence length="85" mass="9530">MTTKVCKGCSNNVIVKRDEMNHILSKIDIDDNQIVSDEEYANRLNTCNSCESFMYGSTCAHSGCLVEFRAKFSNKLCPSPSGSRW</sequence>
<dbReference type="PROSITE" id="PS00018">
    <property type="entry name" value="EF_HAND_1"/>
    <property type="match status" value="1"/>
</dbReference>
<evidence type="ECO:0000313" key="2">
    <source>
        <dbReference type="Proteomes" id="UP001234495"/>
    </source>
</evidence>